<reference evidence="4 5" key="1">
    <citation type="submission" date="2019-05" db="EMBL/GenBank/DDBJ databases">
        <title>Genomes sequences of two Nocardia cyriacigeorgica environmental isolates, type strains Nocardia asteroides ATCC 19247 and Nocardia cyriacigeorgica DSM 44484.</title>
        <authorList>
            <person name="Vautrin F."/>
            <person name="Bergeron E."/>
            <person name="Dubost A."/>
            <person name="Abrouk D."/>
            <person name="Rodriguez Nava V."/>
            <person name="Pujic P."/>
        </authorList>
    </citation>
    <scope>NUCLEOTIDE SEQUENCE [LARGE SCALE GENOMIC DNA]</scope>
    <source>
        <strain evidence="4 5">EML 446</strain>
    </source>
</reference>
<dbReference type="EMBL" id="VBUT01000001">
    <property type="protein sequence ID" value="TLF82430.1"/>
    <property type="molecule type" value="Genomic_DNA"/>
</dbReference>
<dbReference type="SUPFAM" id="SSF140459">
    <property type="entry name" value="PE/PPE dimer-like"/>
    <property type="match status" value="1"/>
</dbReference>
<evidence type="ECO:0000259" key="3">
    <source>
        <dbReference type="Pfam" id="PF00823"/>
    </source>
</evidence>
<evidence type="ECO:0000313" key="4">
    <source>
        <dbReference type="EMBL" id="TLF82430.1"/>
    </source>
</evidence>
<comment type="caution">
    <text evidence="4">The sequence shown here is derived from an EMBL/GenBank/DDBJ whole genome shotgun (WGS) entry which is preliminary data.</text>
</comment>
<comment type="similarity">
    <text evidence="1">Belongs to the mycobacterial PPE family.</text>
</comment>
<evidence type="ECO:0000256" key="2">
    <source>
        <dbReference type="SAM" id="MobiDB-lite"/>
    </source>
</evidence>
<dbReference type="InterPro" id="IPR000030">
    <property type="entry name" value="PPE_dom"/>
</dbReference>
<dbReference type="Proteomes" id="UP000306378">
    <property type="component" value="Unassembled WGS sequence"/>
</dbReference>
<dbReference type="InterPro" id="IPR038332">
    <property type="entry name" value="PPE_sf"/>
</dbReference>
<dbReference type="Gene3D" id="1.20.1260.20">
    <property type="entry name" value="PPE superfamily"/>
    <property type="match status" value="1"/>
</dbReference>
<sequence>MIEPPQPGFTGVVWEARQPDRLARELGTGPGSLPMAEAAAAWVQLAAELGTAVVDFERVVLGLRGVWQSGTSREVLDKVSRLRDWLTEAAAAAANNAVRAETQVAAYEVARLAMPNSAEIQAIQEIQRLLEQVGSALGAPIQAVAATTDADADAAKAAASRVMRGYESASEPLARPWAQQPPPVIVPAAALEAEQVPSAAPQSATPAALPPVTPGMFAPGGGGLGPIPRAKTTYQAAAFTESATTETVEVVAPQQVPASHGTVPLVPGSPFAAAAGAQEEEYQSRAGDAGTDVLGDNLGIVSAPAVLGAPEPAAPQTGRTAPGGAS</sequence>
<accession>A0A5R8NZS3</accession>
<dbReference type="AlphaFoldDB" id="A0A5R8NZS3"/>
<proteinExistence type="inferred from homology"/>
<gene>
    <name evidence="4" type="ORF">FEK34_01400</name>
</gene>
<organism evidence="4 5">
    <name type="scientific">Nocardia cyriacigeorgica</name>
    <dbReference type="NCBI Taxonomy" id="135487"/>
    <lineage>
        <taxon>Bacteria</taxon>
        <taxon>Bacillati</taxon>
        <taxon>Actinomycetota</taxon>
        <taxon>Actinomycetes</taxon>
        <taxon>Mycobacteriales</taxon>
        <taxon>Nocardiaceae</taxon>
        <taxon>Nocardia</taxon>
    </lineage>
</organism>
<dbReference type="RefSeq" id="WP_138446052.1">
    <property type="nucleotide sequence ID" value="NZ_VBUT01000001.1"/>
</dbReference>
<dbReference type="Pfam" id="PF00823">
    <property type="entry name" value="PPE"/>
    <property type="match status" value="1"/>
</dbReference>
<feature type="region of interest" description="Disordered" evidence="2">
    <location>
        <begin position="306"/>
        <end position="326"/>
    </location>
</feature>
<protein>
    <submittedName>
        <fullName evidence="4">PPE domain-containing protein</fullName>
    </submittedName>
</protein>
<name>A0A5R8NZS3_9NOCA</name>
<evidence type="ECO:0000256" key="1">
    <source>
        <dbReference type="ARBA" id="ARBA00010652"/>
    </source>
</evidence>
<feature type="domain" description="PPE" evidence="3">
    <location>
        <begin position="14"/>
        <end position="175"/>
    </location>
</feature>
<evidence type="ECO:0000313" key="5">
    <source>
        <dbReference type="Proteomes" id="UP000306378"/>
    </source>
</evidence>